<gene>
    <name evidence="3" type="ORF">GCM10022381_13500</name>
</gene>
<dbReference type="Pfam" id="PF13400">
    <property type="entry name" value="Tad"/>
    <property type="match status" value="1"/>
</dbReference>
<dbReference type="InterPro" id="IPR028087">
    <property type="entry name" value="Tad_N"/>
</dbReference>
<keyword evidence="1" id="KW-0472">Membrane</keyword>
<name>A0ABP7KBA2_9MICO</name>
<reference evidence="4" key="1">
    <citation type="journal article" date="2019" name="Int. J. Syst. Evol. Microbiol.">
        <title>The Global Catalogue of Microorganisms (GCM) 10K type strain sequencing project: providing services to taxonomists for standard genome sequencing and annotation.</title>
        <authorList>
            <consortium name="The Broad Institute Genomics Platform"/>
            <consortium name="The Broad Institute Genome Sequencing Center for Infectious Disease"/>
            <person name="Wu L."/>
            <person name="Ma J."/>
        </authorList>
    </citation>
    <scope>NUCLEOTIDE SEQUENCE [LARGE SCALE GENOMIC DNA]</scope>
    <source>
        <strain evidence="4">JCM 17021</strain>
    </source>
</reference>
<evidence type="ECO:0000259" key="2">
    <source>
        <dbReference type="Pfam" id="PF13400"/>
    </source>
</evidence>
<dbReference type="EMBL" id="BAABCN010000002">
    <property type="protein sequence ID" value="GAA3871726.1"/>
    <property type="molecule type" value="Genomic_DNA"/>
</dbReference>
<organism evidence="3 4">
    <name type="scientific">Leifsonia kafniensis</name>
    <dbReference type="NCBI Taxonomy" id="475957"/>
    <lineage>
        <taxon>Bacteria</taxon>
        <taxon>Bacillati</taxon>
        <taxon>Actinomycetota</taxon>
        <taxon>Actinomycetes</taxon>
        <taxon>Micrococcales</taxon>
        <taxon>Microbacteriaceae</taxon>
        <taxon>Leifsonia</taxon>
    </lineage>
</organism>
<feature type="domain" description="Putative Flp pilus-assembly TadG-like N-terminal" evidence="2">
    <location>
        <begin position="13"/>
        <end position="58"/>
    </location>
</feature>
<feature type="transmembrane region" description="Helical" evidence="1">
    <location>
        <begin position="20"/>
        <end position="41"/>
    </location>
</feature>
<comment type="caution">
    <text evidence="3">The sequence shown here is derived from an EMBL/GenBank/DDBJ whole genome shotgun (WGS) entry which is preliminary data.</text>
</comment>
<keyword evidence="1" id="KW-0812">Transmembrane</keyword>
<dbReference type="Proteomes" id="UP001501803">
    <property type="component" value="Unassembled WGS sequence"/>
</dbReference>
<evidence type="ECO:0000256" key="1">
    <source>
        <dbReference type="SAM" id="Phobius"/>
    </source>
</evidence>
<proteinExistence type="predicted"/>
<evidence type="ECO:0000313" key="4">
    <source>
        <dbReference type="Proteomes" id="UP001501803"/>
    </source>
</evidence>
<accession>A0ABP7KBA2</accession>
<sequence>MRRRRPATENDAGSTLLLTIFYGFLATVLILTCVAATSLYLERKRLFTLADGAALAGAEAFDLDDVTAEAGLLRARLDSVRVEAAAEQYLAATPHNGLDELTLVSAASADGRSATVSLRSTWRPPVLALMLPAGIPIDVTAVARSVFW</sequence>
<protein>
    <recommendedName>
        <fullName evidence="2">Putative Flp pilus-assembly TadG-like N-terminal domain-containing protein</fullName>
    </recommendedName>
</protein>
<keyword evidence="1" id="KW-1133">Transmembrane helix</keyword>
<dbReference type="RefSeq" id="WP_345063735.1">
    <property type="nucleotide sequence ID" value="NZ_BAABCN010000002.1"/>
</dbReference>
<keyword evidence="4" id="KW-1185">Reference proteome</keyword>
<evidence type="ECO:0000313" key="3">
    <source>
        <dbReference type="EMBL" id="GAA3871726.1"/>
    </source>
</evidence>